<evidence type="ECO:0000256" key="7">
    <source>
        <dbReference type="ARBA" id="ARBA00032272"/>
    </source>
</evidence>
<evidence type="ECO:0000256" key="2">
    <source>
        <dbReference type="ARBA" id="ARBA00001946"/>
    </source>
</evidence>
<comment type="catalytic activity">
    <reaction evidence="1">
        <text>GDP-alpha-D-mannose + H2O = alpha-D-mannose 1-phosphate + GMP + 2 H(+)</text>
        <dbReference type="Rhea" id="RHEA:27978"/>
        <dbReference type="ChEBI" id="CHEBI:15377"/>
        <dbReference type="ChEBI" id="CHEBI:15378"/>
        <dbReference type="ChEBI" id="CHEBI:57527"/>
        <dbReference type="ChEBI" id="CHEBI:58115"/>
        <dbReference type="ChEBI" id="CHEBI:58409"/>
    </reaction>
</comment>
<dbReference type="GO" id="GO:0005829">
    <property type="term" value="C:cytosol"/>
    <property type="evidence" value="ECO:0007669"/>
    <property type="project" value="TreeGrafter"/>
</dbReference>
<feature type="domain" description="Nudix hydrolase" evidence="8">
    <location>
        <begin position="43"/>
        <end position="172"/>
    </location>
</feature>
<dbReference type="Pfam" id="PF00293">
    <property type="entry name" value="NUDIX"/>
    <property type="match status" value="1"/>
</dbReference>
<comment type="caution">
    <text evidence="9">The sequence shown here is derived from an EMBL/GenBank/DDBJ whole genome shotgun (WGS) entry which is preliminary data.</text>
</comment>
<evidence type="ECO:0000313" key="9">
    <source>
        <dbReference type="EMBL" id="NML14596.1"/>
    </source>
</evidence>
<dbReference type="InterPro" id="IPR020084">
    <property type="entry name" value="NUDIX_hydrolase_CS"/>
</dbReference>
<gene>
    <name evidence="9" type="ORF">HHL10_06345</name>
</gene>
<sequence length="205" mass="23197">MAEDDHLREHRLQSETVFEGNFLNVQRDKARLPGGHETEREYIRHPGASVVVPVLDDGRLVLERQYRYPLQRVILEFPAGKIDPGEPPLHTAVRELIEETGYCADEWAYAGPIHNAAAYSDEVIHLFFARGLREGEAALDHGEHLDVVLMTEEELDALAARGELSDAKTLIGLLWLHKWRQKQWSLDWQPAPELGGDDNSPHEGA</sequence>
<organism evidence="9 10">
    <name type="scientific">Azohydromonas caseinilytica</name>
    <dbReference type="NCBI Taxonomy" id="2728836"/>
    <lineage>
        <taxon>Bacteria</taxon>
        <taxon>Pseudomonadati</taxon>
        <taxon>Pseudomonadota</taxon>
        <taxon>Betaproteobacteria</taxon>
        <taxon>Burkholderiales</taxon>
        <taxon>Sphaerotilaceae</taxon>
        <taxon>Azohydromonas</taxon>
    </lineage>
</organism>
<dbReference type="SUPFAM" id="SSF55811">
    <property type="entry name" value="Nudix"/>
    <property type="match status" value="1"/>
</dbReference>
<evidence type="ECO:0000313" key="10">
    <source>
        <dbReference type="Proteomes" id="UP000574067"/>
    </source>
</evidence>
<evidence type="ECO:0000256" key="4">
    <source>
        <dbReference type="ARBA" id="ARBA00016377"/>
    </source>
</evidence>
<dbReference type="InterPro" id="IPR015797">
    <property type="entry name" value="NUDIX_hydrolase-like_dom_sf"/>
</dbReference>
<evidence type="ECO:0000256" key="5">
    <source>
        <dbReference type="ARBA" id="ARBA00022801"/>
    </source>
</evidence>
<dbReference type="Proteomes" id="UP000574067">
    <property type="component" value="Unassembled WGS sequence"/>
</dbReference>
<comment type="similarity">
    <text evidence="3">Belongs to the Nudix hydrolase family. NudK subfamily.</text>
</comment>
<dbReference type="GO" id="GO:0006753">
    <property type="term" value="P:nucleoside phosphate metabolic process"/>
    <property type="evidence" value="ECO:0007669"/>
    <property type="project" value="TreeGrafter"/>
</dbReference>
<dbReference type="RefSeq" id="WP_169159504.1">
    <property type="nucleotide sequence ID" value="NZ_JABBFW010000003.1"/>
</dbReference>
<evidence type="ECO:0000256" key="1">
    <source>
        <dbReference type="ARBA" id="ARBA00000847"/>
    </source>
</evidence>
<dbReference type="PANTHER" id="PTHR11839:SF18">
    <property type="entry name" value="NUDIX HYDROLASE DOMAIN-CONTAINING PROTEIN"/>
    <property type="match status" value="1"/>
</dbReference>
<keyword evidence="5 9" id="KW-0378">Hydrolase</keyword>
<evidence type="ECO:0000256" key="6">
    <source>
        <dbReference type="ARBA" id="ARBA00032162"/>
    </source>
</evidence>
<dbReference type="EMBL" id="JABBFW010000003">
    <property type="protein sequence ID" value="NML14596.1"/>
    <property type="molecule type" value="Genomic_DNA"/>
</dbReference>
<dbReference type="PROSITE" id="PS51462">
    <property type="entry name" value="NUDIX"/>
    <property type="match status" value="1"/>
</dbReference>
<dbReference type="PROSITE" id="PS00893">
    <property type="entry name" value="NUDIX_BOX"/>
    <property type="match status" value="1"/>
</dbReference>
<dbReference type="PANTHER" id="PTHR11839">
    <property type="entry name" value="UDP/ADP-SUGAR PYROPHOSPHATASE"/>
    <property type="match status" value="1"/>
</dbReference>
<dbReference type="Gene3D" id="3.90.79.10">
    <property type="entry name" value="Nucleoside Triphosphate Pyrophosphohydrolase"/>
    <property type="match status" value="1"/>
</dbReference>
<dbReference type="InterPro" id="IPR000086">
    <property type="entry name" value="NUDIX_hydrolase_dom"/>
</dbReference>
<evidence type="ECO:0000256" key="3">
    <source>
        <dbReference type="ARBA" id="ARBA00007275"/>
    </source>
</evidence>
<dbReference type="GO" id="GO:0016787">
    <property type="term" value="F:hydrolase activity"/>
    <property type="evidence" value="ECO:0007669"/>
    <property type="project" value="UniProtKB-KW"/>
</dbReference>
<dbReference type="GO" id="GO:0019693">
    <property type="term" value="P:ribose phosphate metabolic process"/>
    <property type="evidence" value="ECO:0007669"/>
    <property type="project" value="TreeGrafter"/>
</dbReference>
<name>A0A848F777_9BURK</name>
<evidence type="ECO:0000259" key="8">
    <source>
        <dbReference type="PROSITE" id="PS51462"/>
    </source>
</evidence>
<dbReference type="AlphaFoldDB" id="A0A848F777"/>
<comment type="cofactor">
    <cofactor evidence="2">
        <name>Mg(2+)</name>
        <dbReference type="ChEBI" id="CHEBI:18420"/>
    </cofactor>
</comment>
<accession>A0A848F777</accession>
<keyword evidence="10" id="KW-1185">Reference proteome</keyword>
<protein>
    <recommendedName>
        <fullName evidence="4">GDP-mannose pyrophosphatase</fullName>
    </recommendedName>
    <alternativeName>
        <fullName evidence="6">GDP-mannose hydrolase</fullName>
    </alternativeName>
    <alternativeName>
        <fullName evidence="7">GDPMK</fullName>
    </alternativeName>
</protein>
<reference evidence="9 10" key="1">
    <citation type="submission" date="2020-04" db="EMBL/GenBank/DDBJ databases">
        <title>Azohydromonas sp. isolated from soil.</title>
        <authorList>
            <person name="Dahal R.H."/>
        </authorList>
    </citation>
    <scope>NUCLEOTIDE SEQUENCE [LARGE SCALE GENOMIC DNA]</scope>
    <source>
        <strain evidence="9 10">G-1-1-14</strain>
    </source>
</reference>
<proteinExistence type="inferred from homology"/>